<evidence type="ECO:0000256" key="4">
    <source>
        <dbReference type="ARBA" id="ARBA00022989"/>
    </source>
</evidence>
<feature type="transmembrane region" description="Helical" evidence="6">
    <location>
        <begin position="210"/>
        <end position="228"/>
    </location>
</feature>
<evidence type="ECO:0000256" key="1">
    <source>
        <dbReference type="ARBA" id="ARBA00004141"/>
    </source>
</evidence>
<feature type="transmembrane region" description="Helical" evidence="6">
    <location>
        <begin position="41"/>
        <end position="63"/>
    </location>
</feature>
<organism evidence="7 8">
    <name type="scientific">Romboutsia weinsteinii</name>
    <dbReference type="NCBI Taxonomy" id="2020949"/>
    <lineage>
        <taxon>Bacteria</taxon>
        <taxon>Bacillati</taxon>
        <taxon>Bacillota</taxon>
        <taxon>Clostridia</taxon>
        <taxon>Peptostreptococcales</taxon>
        <taxon>Peptostreptococcaceae</taxon>
        <taxon>Romboutsia</taxon>
    </lineage>
</organism>
<dbReference type="InterPro" id="IPR051598">
    <property type="entry name" value="TSUP/Inactive_protease-like"/>
</dbReference>
<gene>
    <name evidence="7" type="ORF">CHL78_001095</name>
</gene>
<keyword evidence="4 6" id="KW-1133">Transmembrane helix</keyword>
<dbReference type="GO" id="GO:0005886">
    <property type="term" value="C:plasma membrane"/>
    <property type="evidence" value="ECO:0007669"/>
    <property type="project" value="UniProtKB-SubCell"/>
</dbReference>
<keyword evidence="5 6" id="KW-0472">Membrane</keyword>
<evidence type="ECO:0000313" key="8">
    <source>
        <dbReference type="Proteomes" id="UP000215694"/>
    </source>
</evidence>
<comment type="subcellular location">
    <subcellularLocation>
        <location evidence="6">Cell membrane</location>
        <topology evidence="6">Multi-pass membrane protein</topology>
    </subcellularLocation>
    <subcellularLocation>
        <location evidence="1">Membrane</location>
        <topology evidence="1">Multi-pass membrane protein</topology>
    </subcellularLocation>
</comment>
<evidence type="ECO:0000256" key="5">
    <source>
        <dbReference type="ARBA" id="ARBA00023136"/>
    </source>
</evidence>
<dbReference type="OrthoDB" id="1753183at2"/>
<keyword evidence="6" id="KW-1003">Cell membrane</keyword>
<dbReference type="InterPro" id="IPR002781">
    <property type="entry name" value="TM_pro_TauE-like"/>
</dbReference>
<feature type="transmembrane region" description="Helical" evidence="6">
    <location>
        <begin position="240"/>
        <end position="257"/>
    </location>
</feature>
<dbReference type="Proteomes" id="UP000215694">
    <property type="component" value="Unassembled WGS sequence"/>
</dbReference>
<dbReference type="RefSeq" id="WP_094368010.1">
    <property type="nucleotide sequence ID" value="NZ_NOJY02000002.1"/>
</dbReference>
<feature type="transmembrane region" description="Helical" evidence="6">
    <location>
        <begin position="138"/>
        <end position="159"/>
    </location>
</feature>
<keyword evidence="8" id="KW-1185">Reference proteome</keyword>
<dbReference type="PANTHER" id="PTHR43701:SF2">
    <property type="entry name" value="MEMBRANE TRANSPORTER PROTEIN YJNA-RELATED"/>
    <property type="match status" value="1"/>
</dbReference>
<evidence type="ECO:0000256" key="6">
    <source>
        <dbReference type="RuleBase" id="RU363041"/>
    </source>
</evidence>
<feature type="transmembrane region" description="Helical" evidence="6">
    <location>
        <begin position="75"/>
        <end position="96"/>
    </location>
</feature>
<comment type="similarity">
    <text evidence="2 6">Belongs to the 4-toluene sulfonate uptake permease (TSUP) (TC 2.A.102) family.</text>
</comment>
<keyword evidence="3 6" id="KW-0812">Transmembrane</keyword>
<reference evidence="7 8" key="1">
    <citation type="journal article" date="2017" name="Genome Announc.">
        <title>Draft Genome Sequence of Romboutsia weinsteinii sp. nov. Strain CCRI-19649(T) Isolated from Surface Water.</title>
        <authorList>
            <person name="Maheux A.F."/>
            <person name="Boudreau D.K."/>
            <person name="Berube E."/>
            <person name="Boissinot M."/>
            <person name="Cantin P."/>
            <person name="Raymond F."/>
            <person name="Corbeil J."/>
            <person name="Omar R.F."/>
            <person name="Bergeron M.G."/>
        </authorList>
    </citation>
    <scope>NUCLEOTIDE SEQUENCE [LARGE SCALE GENOMIC DNA]</scope>
    <source>
        <strain evidence="7 8">CCRI-19649</strain>
    </source>
</reference>
<accession>A0A371J9H0</accession>
<dbReference type="EMBL" id="NOJY02000002">
    <property type="protein sequence ID" value="RDY29326.1"/>
    <property type="molecule type" value="Genomic_DNA"/>
</dbReference>
<evidence type="ECO:0000256" key="2">
    <source>
        <dbReference type="ARBA" id="ARBA00009142"/>
    </source>
</evidence>
<dbReference type="PANTHER" id="PTHR43701">
    <property type="entry name" value="MEMBRANE TRANSPORTER PROTEIN MJ0441-RELATED"/>
    <property type="match status" value="1"/>
</dbReference>
<evidence type="ECO:0000313" key="7">
    <source>
        <dbReference type="EMBL" id="RDY29326.1"/>
    </source>
</evidence>
<feature type="transmembrane region" description="Helical" evidence="6">
    <location>
        <begin position="108"/>
        <end position="126"/>
    </location>
</feature>
<dbReference type="AlphaFoldDB" id="A0A371J9H0"/>
<name>A0A371J9H0_9FIRM</name>
<protein>
    <recommendedName>
        <fullName evidence="6">Probable membrane transporter protein</fullName>
    </recommendedName>
</protein>
<evidence type="ECO:0000256" key="3">
    <source>
        <dbReference type="ARBA" id="ARBA00022692"/>
    </source>
</evidence>
<dbReference type="Pfam" id="PF01925">
    <property type="entry name" value="TauE"/>
    <property type="match status" value="1"/>
</dbReference>
<proteinExistence type="inferred from homology"/>
<sequence length="258" mass="27759">MNILIYFLVGLIATTSGAISGLGGGVIIKPVLDMLGDYNIATIGVLSSFTVFSMSVVSLGKNIKNKVKLDGKRTVAIALGSILGGNIGKNLFTLFITILNNEVMAQKIQSVVLFLLMFIVLILYINDDKIKGFKVKNVFACALVGVTLGVVASFLGIGGGPLNVIVLMYLLGMDTKESSIHSIFIIFFSQGSKILSVMLGEGLGVYNLEVLIYMIIGGISGGFLGSYLSSKMNMKNVKSLFSWCMIIIMCFNFYNIIK</sequence>
<comment type="caution">
    <text evidence="7">The sequence shown here is derived from an EMBL/GenBank/DDBJ whole genome shotgun (WGS) entry which is preliminary data.</text>
</comment>